<dbReference type="Proteomes" id="UP000012166">
    <property type="component" value="Unassembled WGS sequence"/>
</dbReference>
<evidence type="ECO:0000313" key="2">
    <source>
        <dbReference type="Proteomes" id="UP000012166"/>
    </source>
</evidence>
<proteinExistence type="predicted"/>
<evidence type="ECO:0008006" key="3">
    <source>
        <dbReference type="Google" id="ProtNLM"/>
    </source>
</evidence>
<accession>A0ABC9SH95</accession>
<evidence type="ECO:0000313" key="1">
    <source>
        <dbReference type="EMBL" id="EMN16980.1"/>
    </source>
</evidence>
<dbReference type="AlphaFoldDB" id="A0ABC9SH95"/>
<comment type="caution">
    <text evidence="1">The sequence shown here is derived from an EMBL/GenBank/DDBJ whole genome shotgun (WGS) entry which is preliminary data.</text>
</comment>
<reference evidence="1 2" key="1">
    <citation type="submission" date="2013-01" db="EMBL/GenBank/DDBJ databases">
        <authorList>
            <person name="Harkins D.M."/>
            <person name="Durkin A.S."/>
            <person name="Brinkac L.M."/>
            <person name="Haft D.H."/>
            <person name="Selengut J.D."/>
            <person name="Sanka R."/>
            <person name="DePew J."/>
            <person name="Purushe J."/>
            <person name="Hartskeerl R.A."/>
            <person name="Ahmed A."/>
            <person name="van der Linden H."/>
            <person name="Goris M.G.A."/>
            <person name="Vinetz J.M."/>
            <person name="Sutton G.G."/>
            <person name="Nierman W.C."/>
            <person name="Fouts D.E."/>
        </authorList>
    </citation>
    <scope>NUCLEOTIDE SEQUENCE [LARGE SCALE GENOMIC DNA]</scope>
    <source>
        <strain evidence="1 2">Brem 328</strain>
    </source>
</reference>
<sequence length="38" mass="4867">MLDSWKRLTRRKVKRFKYEKNLEICFSFLNRMKNKNPF</sequence>
<protein>
    <recommendedName>
        <fullName evidence="3">Transposase DDE domain protein</fullName>
    </recommendedName>
</protein>
<gene>
    <name evidence="1" type="ORF">LEP1GSC056_2535</name>
</gene>
<name>A0ABC9SH95_LEPBO</name>
<organism evidence="1 2">
    <name type="scientific">Leptospira borgpetersenii str. Brem 328</name>
    <dbReference type="NCBI Taxonomy" id="1049780"/>
    <lineage>
        <taxon>Bacteria</taxon>
        <taxon>Pseudomonadati</taxon>
        <taxon>Spirochaetota</taxon>
        <taxon>Spirochaetia</taxon>
        <taxon>Leptospirales</taxon>
        <taxon>Leptospiraceae</taxon>
        <taxon>Leptospira</taxon>
    </lineage>
</organism>
<dbReference type="EMBL" id="AHMS02000031">
    <property type="protein sequence ID" value="EMN16980.1"/>
    <property type="molecule type" value="Genomic_DNA"/>
</dbReference>